<dbReference type="Pfam" id="PF00005">
    <property type="entry name" value="ABC_tran"/>
    <property type="match status" value="1"/>
</dbReference>
<dbReference type="GO" id="GO:0035435">
    <property type="term" value="P:phosphate ion transmembrane transport"/>
    <property type="evidence" value="ECO:0007669"/>
    <property type="project" value="InterPro"/>
</dbReference>
<evidence type="ECO:0000256" key="1">
    <source>
        <dbReference type="ARBA" id="ARBA00022448"/>
    </source>
</evidence>
<comment type="caution">
    <text evidence="5">The sequence shown here is derived from an EMBL/GenBank/DDBJ whole genome shotgun (WGS) entry which is preliminary data.</text>
</comment>
<evidence type="ECO:0000256" key="3">
    <source>
        <dbReference type="ARBA" id="ARBA00022840"/>
    </source>
</evidence>
<dbReference type="GO" id="GO:0005315">
    <property type="term" value="F:phosphate transmembrane transporter activity"/>
    <property type="evidence" value="ECO:0007669"/>
    <property type="project" value="InterPro"/>
</dbReference>
<name>A0A7C3FDH3_9CREN</name>
<dbReference type="PANTHER" id="PTHR43423">
    <property type="entry name" value="ABC TRANSPORTER I FAMILY MEMBER 17"/>
    <property type="match status" value="1"/>
</dbReference>
<dbReference type="AlphaFoldDB" id="A0A7C3FDH3"/>
<evidence type="ECO:0000256" key="2">
    <source>
        <dbReference type="ARBA" id="ARBA00022741"/>
    </source>
</evidence>
<evidence type="ECO:0000313" key="5">
    <source>
        <dbReference type="EMBL" id="HFK21161.1"/>
    </source>
</evidence>
<keyword evidence="1" id="KW-0813">Transport</keyword>
<dbReference type="Gene3D" id="3.40.50.300">
    <property type="entry name" value="P-loop containing nucleotide triphosphate hydrolases"/>
    <property type="match status" value="1"/>
</dbReference>
<proteinExistence type="predicted"/>
<accession>A0A7C3FDH3</accession>
<keyword evidence="3 5" id="KW-0067">ATP-binding</keyword>
<keyword evidence="2" id="KW-0547">Nucleotide-binding</keyword>
<dbReference type="SMART" id="SM00382">
    <property type="entry name" value="AAA"/>
    <property type="match status" value="1"/>
</dbReference>
<dbReference type="InterPro" id="IPR003439">
    <property type="entry name" value="ABC_transporter-like_ATP-bd"/>
</dbReference>
<dbReference type="PANTHER" id="PTHR43423:SF1">
    <property type="entry name" value="ABC TRANSPORTER I FAMILY MEMBER 17"/>
    <property type="match status" value="1"/>
</dbReference>
<dbReference type="InterPro" id="IPR005670">
    <property type="entry name" value="PstB-like"/>
</dbReference>
<dbReference type="GO" id="GO:0016020">
    <property type="term" value="C:membrane"/>
    <property type="evidence" value="ECO:0007669"/>
    <property type="project" value="InterPro"/>
</dbReference>
<dbReference type="GO" id="GO:0005524">
    <property type="term" value="F:ATP binding"/>
    <property type="evidence" value="ECO:0007669"/>
    <property type="project" value="UniProtKB-KW"/>
</dbReference>
<sequence>MHKHGRLCNRHSLGHNPLVDCICHQYLSNCAPDKVENQEFNLSGEAAVVFIELRNVTKKFGAIKAVENLDLAIHYKDFLAVVGPSGAGKSTLLRIIDCLESPTSGDLLMDGVNYEKIDKLSIRQRIGMVFQNPVVFNTSVYNNIAYSLRFRKVPDHVERKKVGDLLKRLQLINLQNRKAITLSGGEAQRVTLARVLVYDPQLLLLDEPTANLDPYNASIIEEALIEANREYGTTIVIVTHDIFQAKRLANKVAFMLDGKVVEYGDARSFFEKPSNPKTKAFIDGEIVY</sequence>
<protein>
    <submittedName>
        <fullName evidence="5">ABC transporter ATP-binding protein</fullName>
    </submittedName>
</protein>
<dbReference type="SUPFAM" id="SSF52540">
    <property type="entry name" value="P-loop containing nucleoside triphosphate hydrolases"/>
    <property type="match status" value="1"/>
</dbReference>
<dbReference type="GO" id="GO:0016887">
    <property type="term" value="F:ATP hydrolysis activity"/>
    <property type="evidence" value="ECO:0007669"/>
    <property type="project" value="InterPro"/>
</dbReference>
<dbReference type="PROSITE" id="PS00211">
    <property type="entry name" value="ABC_TRANSPORTER_1"/>
    <property type="match status" value="1"/>
</dbReference>
<dbReference type="InterPro" id="IPR017871">
    <property type="entry name" value="ABC_transporter-like_CS"/>
</dbReference>
<dbReference type="CDD" id="cd03260">
    <property type="entry name" value="ABC_PstB_phosphate_transporter"/>
    <property type="match status" value="1"/>
</dbReference>
<dbReference type="InterPro" id="IPR003593">
    <property type="entry name" value="AAA+_ATPase"/>
</dbReference>
<organism evidence="5">
    <name type="scientific">Candidatus Methanomethylicus mesodigestus</name>
    <dbReference type="NCBI Taxonomy" id="1867258"/>
    <lineage>
        <taxon>Archaea</taxon>
        <taxon>Thermoproteota</taxon>
        <taxon>Methanosuratincolia</taxon>
        <taxon>Candidatus Methanomethylicales</taxon>
        <taxon>Candidatus Methanomethylicaceae</taxon>
        <taxon>Candidatus Methanomethylicus</taxon>
    </lineage>
</organism>
<dbReference type="EMBL" id="DSTX01000013">
    <property type="protein sequence ID" value="HFK21161.1"/>
    <property type="molecule type" value="Genomic_DNA"/>
</dbReference>
<feature type="domain" description="ABC transporter" evidence="4">
    <location>
        <begin position="51"/>
        <end position="282"/>
    </location>
</feature>
<evidence type="ECO:0000259" key="4">
    <source>
        <dbReference type="PROSITE" id="PS50893"/>
    </source>
</evidence>
<reference evidence="5" key="1">
    <citation type="journal article" date="2020" name="mSystems">
        <title>Genome- and Community-Level Interaction Insights into Carbon Utilization and Element Cycling Functions of Hydrothermarchaeota in Hydrothermal Sediment.</title>
        <authorList>
            <person name="Zhou Z."/>
            <person name="Liu Y."/>
            <person name="Xu W."/>
            <person name="Pan J."/>
            <person name="Luo Z.H."/>
            <person name="Li M."/>
        </authorList>
    </citation>
    <scope>NUCLEOTIDE SEQUENCE [LARGE SCALE GENOMIC DNA]</scope>
    <source>
        <strain evidence="5">SpSt-468</strain>
    </source>
</reference>
<gene>
    <name evidence="5" type="ORF">ENS19_07805</name>
</gene>
<dbReference type="PROSITE" id="PS50893">
    <property type="entry name" value="ABC_TRANSPORTER_2"/>
    <property type="match status" value="1"/>
</dbReference>
<dbReference type="InterPro" id="IPR027417">
    <property type="entry name" value="P-loop_NTPase"/>
</dbReference>